<dbReference type="Gene3D" id="1.20.120.1220">
    <property type="match status" value="1"/>
</dbReference>
<evidence type="ECO:0000256" key="9">
    <source>
        <dbReference type="RuleBase" id="RU003794"/>
    </source>
</evidence>
<feature type="domain" description="Prepilin type IV endopeptidase peptidase" evidence="11">
    <location>
        <begin position="109"/>
        <end position="216"/>
    </location>
</feature>
<keyword evidence="9" id="KW-0645">Protease</keyword>
<dbReference type="GO" id="GO:0032259">
    <property type="term" value="P:methylation"/>
    <property type="evidence" value="ECO:0007669"/>
    <property type="project" value="UniProtKB-KW"/>
</dbReference>
<dbReference type="Pfam" id="PF01478">
    <property type="entry name" value="Peptidase_A24"/>
    <property type="match status" value="1"/>
</dbReference>
<keyword evidence="7 10" id="KW-0472">Membrane</keyword>
<evidence type="ECO:0000256" key="8">
    <source>
        <dbReference type="RuleBase" id="RU003793"/>
    </source>
</evidence>
<dbReference type="GO" id="GO:0006465">
    <property type="term" value="P:signal peptide processing"/>
    <property type="evidence" value="ECO:0007669"/>
    <property type="project" value="TreeGrafter"/>
</dbReference>
<evidence type="ECO:0000256" key="4">
    <source>
        <dbReference type="ARBA" id="ARBA00022519"/>
    </source>
</evidence>
<feature type="domain" description="Prepilin peptidase A24 N-terminal" evidence="12">
    <location>
        <begin position="16"/>
        <end position="99"/>
    </location>
</feature>
<keyword evidence="5 9" id="KW-0812">Transmembrane</keyword>
<evidence type="ECO:0000256" key="5">
    <source>
        <dbReference type="ARBA" id="ARBA00022692"/>
    </source>
</evidence>
<gene>
    <name evidence="13" type="primary">pppA</name>
    <name evidence="13" type="ORF">BerOc1_02898</name>
</gene>
<comment type="caution">
    <text evidence="13">The sequence shown here is derived from an EMBL/GenBank/DDBJ whole genome shotgun (WGS) entry which is preliminary data.</text>
</comment>
<keyword evidence="9" id="KW-0511">Multifunctional enzyme</keyword>
<comment type="function">
    <text evidence="9">Plays an essential role in type IV pili and type II pseudopili formation by proteolytically removing the leader sequence from substrate proteins and subsequently monomethylating the alpha-amino group of the newly exposed N-terminal phenylalanine.</text>
</comment>
<keyword evidence="9" id="KW-0489">Methyltransferase</keyword>
<keyword evidence="9" id="KW-0808">Transferase</keyword>
<dbReference type="PANTHER" id="PTHR30487">
    <property type="entry name" value="TYPE 4 PREPILIN-LIKE PROTEINS LEADER PEPTIDE-PROCESSING ENZYME"/>
    <property type="match status" value="1"/>
</dbReference>
<dbReference type="GO" id="GO:0004190">
    <property type="term" value="F:aspartic-type endopeptidase activity"/>
    <property type="evidence" value="ECO:0007669"/>
    <property type="project" value="UniProtKB-EC"/>
</dbReference>
<evidence type="ECO:0000256" key="2">
    <source>
        <dbReference type="ARBA" id="ARBA00005801"/>
    </source>
</evidence>
<dbReference type="PRINTS" id="PR00864">
    <property type="entry name" value="PREPILNPTASE"/>
</dbReference>
<feature type="transmembrane region" description="Helical" evidence="10">
    <location>
        <begin position="105"/>
        <end position="123"/>
    </location>
</feature>
<dbReference type="EMBL" id="LKAQ01000004">
    <property type="protein sequence ID" value="OIQ50953.1"/>
    <property type="molecule type" value="Genomic_DNA"/>
</dbReference>
<evidence type="ECO:0000256" key="10">
    <source>
        <dbReference type="SAM" id="Phobius"/>
    </source>
</evidence>
<protein>
    <recommendedName>
        <fullName evidence="9">Prepilin leader peptidase/N-methyltransferase</fullName>
        <ecNumber evidence="9">2.1.1.-</ecNumber>
        <ecNumber evidence="9">3.4.23.43</ecNumber>
    </recommendedName>
</protein>
<dbReference type="InterPro" id="IPR010627">
    <property type="entry name" value="Prepilin_pept_A24_N"/>
</dbReference>
<dbReference type="InterPro" id="IPR014032">
    <property type="entry name" value="Peptidase_A24A_bac"/>
</dbReference>
<dbReference type="EC" id="3.4.23.43" evidence="9"/>
<accession>A0A1J5NGX4</accession>
<evidence type="ECO:0000259" key="12">
    <source>
        <dbReference type="Pfam" id="PF06750"/>
    </source>
</evidence>
<evidence type="ECO:0000256" key="6">
    <source>
        <dbReference type="ARBA" id="ARBA00022989"/>
    </source>
</evidence>
<feature type="transmembrane region" description="Helical" evidence="10">
    <location>
        <begin position="234"/>
        <end position="250"/>
    </location>
</feature>
<dbReference type="PANTHER" id="PTHR30487:SF0">
    <property type="entry name" value="PREPILIN LEADER PEPTIDASE_N-METHYLTRANSFERASE-RELATED"/>
    <property type="match status" value="1"/>
</dbReference>
<reference evidence="13 14" key="1">
    <citation type="submission" date="2015-09" db="EMBL/GenBank/DDBJ databases">
        <title>Genome of Desulfovibrio dechloracetivorans BerOc1, a mercury methylating strain isolated from highly hydrocarbons and metals contaminated coastal sediments.</title>
        <authorList>
            <person name="Goni Urriza M."/>
            <person name="Gassie C."/>
            <person name="Bouchez O."/>
            <person name="Klopp C."/>
            <person name="Ranchou-Peyruse A."/>
            <person name="Remy G."/>
        </authorList>
    </citation>
    <scope>NUCLEOTIDE SEQUENCE [LARGE SCALE GENOMIC DNA]</scope>
    <source>
        <strain evidence="13 14">BerOc1</strain>
    </source>
</reference>
<comment type="subcellular location">
    <subcellularLocation>
        <location evidence="1">Cell inner membrane</location>
        <topology evidence="1">Multi-pass membrane protein</topology>
    </subcellularLocation>
    <subcellularLocation>
        <location evidence="9">Cell membrane</location>
        <topology evidence="9">Multi-pass membrane protein</topology>
    </subcellularLocation>
</comment>
<evidence type="ECO:0000256" key="7">
    <source>
        <dbReference type="ARBA" id="ARBA00023136"/>
    </source>
</evidence>
<feature type="transmembrane region" description="Helical" evidence="10">
    <location>
        <begin position="6"/>
        <end position="28"/>
    </location>
</feature>
<comment type="catalytic activity">
    <reaction evidence="9">
        <text>Typically cleaves a -Gly-|-Phe- bond to release an N-terminal, basic peptide of 5-8 residues from type IV prepilin, and then N-methylates the new N-terminal amino group, the methyl donor being S-adenosyl-L-methionine.</text>
        <dbReference type="EC" id="3.4.23.43"/>
    </reaction>
</comment>
<feature type="transmembrane region" description="Helical" evidence="10">
    <location>
        <begin position="81"/>
        <end position="99"/>
    </location>
</feature>
<keyword evidence="3" id="KW-1003">Cell membrane</keyword>
<dbReference type="GO" id="GO:0008168">
    <property type="term" value="F:methyltransferase activity"/>
    <property type="evidence" value="ECO:0007669"/>
    <property type="project" value="UniProtKB-KW"/>
</dbReference>
<feature type="transmembrane region" description="Helical" evidence="10">
    <location>
        <begin position="156"/>
        <end position="174"/>
    </location>
</feature>
<dbReference type="GO" id="GO:0005886">
    <property type="term" value="C:plasma membrane"/>
    <property type="evidence" value="ECO:0007669"/>
    <property type="project" value="UniProtKB-SubCell"/>
</dbReference>
<sequence>MDTFPTWAFYLAAAVAGLELGGLATIFIQRWIDEEPICKPGGSRCPACGAKLTFRDTIPLFSFLLLKGRCRHCGTAIGPQYLLVELSCLAWALASAYTFGLSPEWGVYLVLGVMLIAGSFIDFETFLLPDRITLGGTVIALAASSLLREGPTWQDALLGAAVGAGLFWALQQLYRLWRKQEGLGTGDVKLMAMIGAMVGLGGLPPTILIGSLTGALGSIYYMFRPGKGGIRGRVPYGPFLSLGCMLYLLYGPEIMRWWNS</sequence>
<keyword evidence="6 10" id="KW-1133">Transmembrane helix</keyword>
<dbReference type="RefSeq" id="WP_071546345.1">
    <property type="nucleotide sequence ID" value="NZ_LKAQ01000004.1"/>
</dbReference>
<keyword evidence="9" id="KW-0378">Hydrolase</keyword>
<name>A0A1J5NGX4_9BACT</name>
<dbReference type="Pfam" id="PF06750">
    <property type="entry name" value="A24_N_bact"/>
    <property type="match status" value="1"/>
</dbReference>
<dbReference type="InterPro" id="IPR000045">
    <property type="entry name" value="Prepilin_IV_endopep_pep"/>
</dbReference>
<feature type="transmembrane region" description="Helical" evidence="10">
    <location>
        <begin position="194"/>
        <end position="222"/>
    </location>
</feature>
<organism evidence="13 14">
    <name type="scientific">Pseudodesulfovibrio hydrargyri</name>
    <dbReference type="NCBI Taxonomy" id="2125990"/>
    <lineage>
        <taxon>Bacteria</taxon>
        <taxon>Pseudomonadati</taxon>
        <taxon>Thermodesulfobacteriota</taxon>
        <taxon>Desulfovibrionia</taxon>
        <taxon>Desulfovibrionales</taxon>
        <taxon>Desulfovibrionaceae</taxon>
    </lineage>
</organism>
<dbReference type="AlphaFoldDB" id="A0A1J5NGX4"/>
<dbReference type="InterPro" id="IPR050882">
    <property type="entry name" value="Prepilin_peptidase/N-MTase"/>
</dbReference>
<comment type="similarity">
    <text evidence="2 8">Belongs to the peptidase A24 family.</text>
</comment>
<evidence type="ECO:0000259" key="11">
    <source>
        <dbReference type="Pfam" id="PF01478"/>
    </source>
</evidence>
<keyword evidence="14" id="KW-1185">Reference proteome</keyword>
<evidence type="ECO:0000256" key="3">
    <source>
        <dbReference type="ARBA" id="ARBA00022475"/>
    </source>
</evidence>
<evidence type="ECO:0000313" key="13">
    <source>
        <dbReference type="EMBL" id="OIQ50953.1"/>
    </source>
</evidence>
<evidence type="ECO:0000313" key="14">
    <source>
        <dbReference type="Proteomes" id="UP000181901"/>
    </source>
</evidence>
<keyword evidence="4" id="KW-0997">Cell inner membrane</keyword>
<dbReference type="OrthoDB" id="9789291at2"/>
<dbReference type="EC" id="2.1.1.-" evidence="9"/>
<evidence type="ECO:0000256" key="1">
    <source>
        <dbReference type="ARBA" id="ARBA00004429"/>
    </source>
</evidence>
<dbReference type="Proteomes" id="UP000181901">
    <property type="component" value="Unassembled WGS sequence"/>
</dbReference>
<proteinExistence type="inferred from homology"/>